<dbReference type="RefSeq" id="WP_240830848.1">
    <property type="nucleotide sequence ID" value="NZ_JAKWBL010000003.1"/>
</dbReference>
<keyword evidence="3" id="KW-1185">Reference proteome</keyword>
<dbReference type="Proteomes" id="UP001202248">
    <property type="component" value="Unassembled WGS sequence"/>
</dbReference>
<gene>
    <name evidence="2" type="ORF">MKP09_15270</name>
</gene>
<feature type="domain" description="DUF4185" evidence="1">
    <location>
        <begin position="63"/>
        <end position="378"/>
    </location>
</feature>
<comment type="caution">
    <text evidence="2">The sequence shown here is derived from an EMBL/GenBank/DDBJ whole genome shotgun (WGS) entry which is preliminary data.</text>
</comment>
<dbReference type="SUPFAM" id="SSF75005">
    <property type="entry name" value="Arabinanase/levansucrase/invertase"/>
    <property type="match status" value="1"/>
</dbReference>
<name>A0ABS9SLB4_9BACT</name>
<reference evidence="2 3" key="1">
    <citation type="submission" date="2022-02" db="EMBL/GenBank/DDBJ databases">
        <authorList>
            <person name="Min J."/>
        </authorList>
    </citation>
    <scope>NUCLEOTIDE SEQUENCE [LARGE SCALE GENOMIC DNA]</scope>
    <source>
        <strain evidence="2 3">GR10-1</strain>
    </source>
</reference>
<evidence type="ECO:0000313" key="2">
    <source>
        <dbReference type="EMBL" id="MCH5599172.1"/>
    </source>
</evidence>
<evidence type="ECO:0000313" key="3">
    <source>
        <dbReference type="Proteomes" id="UP001202248"/>
    </source>
</evidence>
<protein>
    <submittedName>
        <fullName evidence="2">DUF4185 domain-containing protein</fullName>
    </submittedName>
</protein>
<evidence type="ECO:0000259" key="1">
    <source>
        <dbReference type="Pfam" id="PF13810"/>
    </source>
</evidence>
<proteinExistence type="predicted"/>
<dbReference type="InterPro" id="IPR025442">
    <property type="entry name" value="DUF4185"/>
</dbReference>
<dbReference type="EMBL" id="JAKWBL010000003">
    <property type="protein sequence ID" value="MCH5599172.1"/>
    <property type="molecule type" value="Genomic_DNA"/>
</dbReference>
<dbReference type="Pfam" id="PF13810">
    <property type="entry name" value="DUF4185"/>
    <property type="match status" value="1"/>
</dbReference>
<accession>A0ABS9SLB4</accession>
<sequence length="387" mass="43081">MFKIKYTGMIKAASCLTLGALLMSHINEQHGAFRLTEDVILENVITVARVTGASLEGEQWVNPNKTHSMFDVCGTDLGIIWDMGDGHYGMFFGDTNGEGFQAGKGGGNGTNWRSNVLAFSNDTVLSDGIKITGMALDDSGRAREICAGASANPKVYQTSIPTAAIHAGKNDYVHYMNIYEWSAPKGRWLTNFSSLYGSSDRGKTWKRVKEVTFKPDSKFSQVCYAKKDGWVYMIGTLSGRGSAAYLCRFKEENITDLKLYEYWNSSSNKWVTGVEDEATPIIEAPVGEASIIFNETVKRWIIMYSYDPNLDPTKAFKNSGLVYRDSKSLHGNWSSPKMVMGKDSLQGYAPFIHPLSKKGKYLYFTKSLWKPYNVFLARADIKVSDAD</sequence>
<dbReference type="InterPro" id="IPR023296">
    <property type="entry name" value="Glyco_hydro_beta-prop_sf"/>
</dbReference>
<organism evidence="2 3">
    <name type="scientific">Niabella ginsengisoli</name>
    <dbReference type="NCBI Taxonomy" id="522298"/>
    <lineage>
        <taxon>Bacteria</taxon>
        <taxon>Pseudomonadati</taxon>
        <taxon>Bacteroidota</taxon>
        <taxon>Chitinophagia</taxon>
        <taxon>Chitinophagales</taxon>
        <taxon>Chitinophagaceae</taxon>
        <taxon>Niabella</taxon>
    </lineage>
</organism>